<proteinExistence type="predicted"/>
<protein>
    <submittedName>
        <fullName evidence="6">CIC11C00000004371</fullName>
    </submittedName>
</protein>
<gene>
    <name evidence="6" type="ORF">SAMEA4029010_CIC11G00000004371</name>
</gene>
<dbReference type="EMBL" id="LT635756">
    <property type="protein sequence ID" value="SGZ47543.1"/>
    <property type="molecule type" value="Genomic_DNA"/>
</dbReference>
<dbReference type="OrthoDB" id="440128at2759"/>
<evidence type="ECO:0000256" key="3">
    <source>
        <dbReference type="ARBA" id="ARBA00023242"/>
    </source>
</evidence>
<keyword evidence="3" id="KW-0539">Nucleus</keyword>
<keyword evidence="2" id="KW-0677">Repeat</keyword>
<evidence type="ECO:0000256" key="4">
    <source>
        <dbReference type="SAM" id="MobiDB-lite"/>
    </source>
</evidence>
<dbReference type="InterPro" id="IPR010491">
    <property type="entry name" value="PRP1_N"/>
</dbReference>
<name>A0A1L0CV02_9ASCO</name>
<evidence type="ECO:0000313" key="7">
    <source>
        <dbReference type="Proteomes" id="UP000182334"/>
    </source>
</evidence>
<dbReference type="STRING" id="45354.A0A1L0CV02"/>
<evidence type="ECO:0000256" key="1">
    <source>
        <dbReference type="ARBA" id="ARBA00004123"/>
    </source>
</evidence>
<accession>A0A1L0CV02</accession>
<dbReference type="Proteomes" id="UP000182334">
    <property type="component" value="Chromosome I"/>
</dbReference>
<dbReference type="PANTHER" id="PTHR11246">
    <property type="entry name" value="PRE-MRNA SPLICING FACTOR"/>
    <property type="match status" value="1"/>
</dbReference>
<evidence type="ECO:0000313" key="6">
    <source>
        <dbReference type="EMBL" id="SGZ47543.1"/>
    </source>
</evidence>
<dbReference type="SMART" id="SM00386">
    <property type="entry name" value="HAT"/>
    <property type="match status" value="9"/>
</dbReference>
<dbReference type="InterPro" id="IPR045075">
    <property type="entry name" value="Syf1-like"/>
</dbReference>
<dbReference type="SUPFAM" id="SSF48452">
    <property type="entry name" value="TPR-like"/>
    <property type="match status" value="2"/>
</dbReference>
<feature type="domain" description="PRP1 splicing factor N-terminal" evidence="5">
    <location>
        <begin position="11"/>
        <end position="137"/>
    </location>
</feature>
<dbReference type="GO" id="GO:0046540">
    <property type="term" value="C:U4/U6 x U5 tri-snRNP complex"/>
    <property type="evidence" value="ECO:0007669"/>
    <property type="project" value="TreeGrafter"/>
</dbReference>
<dbReference type="Pfam" id="PF06424">
    <property type="entry name" value="PRP1_N"/>
    <property type="match status" value="1"/>
</dbReference>
<dbReference type="GO" id="GO:0000244">
    <property type="term" value="P:spliceosomal tri-snRNP complex assembly"/>
    <property type="evidence" value="ECO:0007669"/>
    <property type="project" value="TreeGrafter"/>
</dbReference>
<sequence>MDRKAFLDQEPPPGYVAGIGRGATGFTTSADTARVRFESVYGNEDNSNEVGDSDEGILSKVFNRTNEDEEADRIYEEIDLRLQRKPHQIKEVESGVVEIEAGNGIIKKEFSLYKRELASVSMDEWANLPDVGDITRRNKRQRILNQQVQRTYAAPDMLIASAGQGLKQGLLQTSQELASENSSSVKIADIEQWEESFGKVANVEKSRLIFASLRRTEPYKADSWIASARLEEQAKNFDSAKSLIQEGCTKLPHNAAIWEESIRIHRRSDEGIKKCKALLSEALRLNSGSEKLWLLGVDLESPADTVSKKKILMRALEYLPGNSTLWKALVDLEEGATEKVMLLKRATDICRHDWDLWLNLINLSTYVEAKASLNKVRRHLPKEHKVWITALKVEERENPNVPVLKLVLMLKKGISELQKNDATCDIESWLNESSEAEAEDFDRTCQALVECACLFVPDVDKLATLILYAEERSGRTSLYIYQQIIKENPHDIGSWVRLLNSLRLIKKEEDLLYKFYEQAVKLNPEVELFPLMFAKDKWIVSNDVKNARRILKDGSRELPRSEKIWLARVKLEVKSSNYKNAYQILKEALTDNEELSPKLWYEFIHLIRFCLSRSMDFVSSEELFRLSATAIDIFPEYVELYLQRSQLLVDSNDAKAAREALLVGSRKCPSSVEIWCALADIDIGLGAVARVRSLLDTAILKIPDSDILWKKKISLEIDQRDMISARQLISKCLKQFPTSPNIWLQNLSTIQKPSHRKNAFLDALRLTNNNTQILLGIGVFFWMEGKFMKAKTWFDRATSADSRNGDAWSWSYCFACKNGIEAEKEQVLNMLINRYDEIDRGDVWHSVVEDHRNLDKSPSQIIELVSQKLLESTI</sequence>
<keyword evidence="7" id="KW-1185">Reference proteome</keyword>
<evidence type="ECO:0000256" key="2">
    <source>
        <dbReference type="ARBA" id="ARBA00022737"/>
    </source>
</evidence>
<reference evidence="6 7" key="1">
    <citation type="submission" date="2016-10" db="EMBL/GenBank/DDBJ databases">
        <authorList>
            <person name="de Groot N.N."/>
        </authorList>
    </citation>
    <scope>NUCLEOTIDE SEQUENCE [LARGE SCALE GENOMIC DNA]</scope>
    <source>
        <strain evidence="6 7">CBS 141442</strain>
    </source>
</reference>
<dbReference type="InterPro" id="IPR003107">
    <property type="entry name" value="HAT"/>
</dbReference>
<organism evidence="6 7">
    <name type="scientific">Sungouiella intermedia</name>
    <dbReference type="NCBI Taxonomy" id="45354"/>
    <lineage>
        <taxon>Eukaryota</taxon>
        <taxon>Fungi</taxon>
        <taxon>Dikarya</taxon>
        <taxon>Ascomycota</taxon>
        <taxon>Saccharomycotina</taxon>
        <taxon>Pichiomycetes</taxon>
        <taxon>Metschnikowiaceae</taxon>
        <taxon>Sungouiella</taxon>
    </lineage>
</organism>
<dbReference type="Gene3D" id="1.25.40.10">
    <property type="entry name" value="Tetratricopeptide repeat domain"/>
    <property type="match status" value="3"/>
</dbReference>
<dbReference type="PANTHER" id="PTHR11246:SF1">
    <property type="entry name" value="PRE-MRNA-PROCESSING FACTOR 6"/>
    <property type="match status" value="1"/>
</dbReference>
<comment type="subcellular location">
    <subcellularLocation>
        <location evidence="1">Nucleus</location>
    </subcellularLocation>
</comment>
<dbReference type="AlphaFoldDB" id="A0A1L0CV02"/>
<dbReference type="GO" id="GO:0071013">
    <property type="term" value="C:catalytic step 2 spliceosome"/>
    <property type="evidence" value="ECO:0007669"/>
    <property type="project" value="TreeGrafter"/>
</dbReference>
<evidence type="ECO:0000259" key="5">
    <source>
        <dbReference type="Pfam" id="PF06424"/>
    </source>
</evidence>
<feature type="region of interest" description="Disordered" evidence="4">
    <location>
        <begin position="1"/>
        <end position="23"/>
    </location>
</feature>
<dbReference type="InterPro" id="IPR011990">
    <property type="entry name" value="TPR-like_helical_dom_sf"/>
</dbReference>